<evidence type="ECO:0000313" key="3">
    <source>
        <dbReference type="Proteomes" id="UP000252100"/>
    </source>
</evidence>
<name>A0A345BUG9_9BACI</name>
<reference evidence="2 3" key="1">
    <citation type="journal article" date="2018" name="J. Microbiol.">
        <title>Salicibibacter kimchii gen. nov., sp. nov., a moderately halophilic and alkalitolerant bacterium in the family Bacillaceae, isolated from kimchi.</title>
        <authorList>
            <person name="Jang J.Y."/>
            <person name="Oh Y.J."/>
            <person name="Lim S.K."/>
            <person name="Park H.K."/>
            <person name="Lee C."/>
            <person name="Kim J.Y."/>
            <person name="Lee M.A."/>
            <person name="Choi H.J."/>
        </authorList>
    </citation>
    <scope>NUCLEOTIDE SEQUENCE [LARGE SCALE GENOMIC DNA]</scope>
    <source>
        <strain evidence="2 3">NKC1-1</strain>
    </source>
</reference>
<dbReference type="InterPro" id="IPR001387">
    <property type="entry name" value="Cro/C1-type_HTH"/>
</dbReference>
<sequence length="96" mass="10783">MTRNGTSSTGRSQHTRWAVTRVFDLEAMSENLLDARDRLGVTQKEVASETGIHQNTLFFLENAKKSPRADTMVILANYYGATVQELFFADQGKENV</sequence>
<dbReference type="KEGG" id="rue:DT065_00260"/>
<dbReference type="GO" id="GO:0003677">
    <property type="term" value="F:DNA binding"/>
    <property type="evidence" value="ECO:0007669"/>
    <property type="project" value="InterPro"/>
</dbReference>
<dbReference type="SMART" id="SM00530">
    <property type="entry name" value="HTH_XRE"/>
    <property type="match status" value="1"/>
</dbReference>
<dbReference type="Proteomes" id="UP000252100">
    <property type="component" value="Chromosome"/>
</dbReference>
<organism evidence="2 3">
    <name type="scientific">Salicibibacter kimchii</name>
    <dbReference type="NCBI Taxonomy" id="2099786"/>
    <lineage>
        <taxon>Bacteria</taxon>
        <taxon>Bacillati</taxon>
        <taxon>Bacillota</taxon>
        <taxon>Bacilli</taxon>
        <taxon>Bacillales</taxon>
        <taxon>Bacillaceae</taxon>
        <taxon>Salicibibacter</taxon>
    </lineage>
</organism>
<protein>
    <submittedName>
        <fullName evidence="2">XRE family transcriptional regulator</fullName>
    </submittedName>
</protein>
<dbReference type="CDD" id="cd00093">
    <property type="entry name" value="HTH_XRE"/>
    <property type="match status" value="1"/>
</dbReference>
<evidence type="ECO:0000259" key="1">
    <source>
        <dbReference type="PROSITE" id="PS50943"/>
    </source>
</evidence>
<dbReference type="AlphaFoldDB" id="A0A345BUG9"/>
<accession>A0A345BUG9</accession>
<proteinExistence type="predicted"/>
<dbReference type="Pfam" id="PF01381">
    <property type="entry name" value="HTH_3"/>
    <property type="match status" value="1"/>
</dbReference>
<dbReference type="Gene3D" id="1.10.260.40">
    <property type="entry name" value="lambda repressor-like DNA-binding domains"/>
    <property type="match status" value="1"/>
</dbReference>
<evidence type="ECO:0000313" key="2">
    <source>
        <dbReference type="EMBL" id="AXF54600.1"/>
    </source>
</evidence>
<dbReference type="EMBL" id="CP031092">
    <property type="protein sequence ID" value="AXF54600.1"/>
    <property type="molecule type" value="Genomic_DNA"/>
</dbReference>
<dbReference type="SUPFAM" id="SSF47413">
    <property type="entry name" value="lambda repressor-like DNA-binding domains"/>
    <property type="match status" value="1"/>
</dbReference>
<gene>
    <name evidence="2" type="ORF">DT065_00260</name>
</gene>
<dbReference type="PROSITE" id="PS50943">
    <property type="entry name" value="HTH_CROC1"/>
    <property type="match status" value="1"/>
</dbReference>
<keyword evidence="3" id="KW-1185">Reference proteome</keyword>
<dbReference type="InterPro" id="IPR010982">
    <property type="entry name" value="Lambda_DNA-bd_dom_sf"/>
</dbReference>
<feature type="domain" description="HTH cro/C1-type" evidence="1">
    <location>
        <begin position="32"/>
        <end position="86"/>
    </location>
</feature>